<keyword evidence="3" id="KW-1185">Reference proteome</keyword>
<reference evidence="3" key="1">
    <citation type="submission" date="2015-01" db="EMBL/GenBank/DDBJ databases">
        <authorList>
            <person name="Aksoy S."/>
            <person name="Warren W."/>
            <person name="Wilson R.K."/>
        </authorList>
    </citation>
    <scope>NUCLEOTIDE SEQUENCE [LARGE SCALE GENOMIC DNA]</scope>
    <source>
        <strain evidence="3">IAEA</strain>
    </source>
</reference>
<dbReference type="VEuPathDB" id="VectorBase:GPPI028559"/>
<dbReference type="Proteomes" id="UP000092460">
    <property type="component" value="Unassembled WGS sequence"/>
</dbReference>
<reference evidence="2" key="2">
    <citation type="submission" date="2020-05" db="UniProtKB">
        <authorList>
            <consortium name="EnsemblMetazoa"/>
        </authorList>
    </citation>
    <scope>IDENTIFICATION</scope>
    <source>
        <strain evidence="2">IAEA</strain>
    </source>
</reference>
<keyword evidence="1" id="KW-0472">Membrane</keyword>
<keyword evidence="1" id="KW-0812">Transmembrane</keyword>
<name>A0A1B0BFP0_9MUSC</name>
<dbReference type="EMBL" id="JXJN01013617">
    <property type="status" value="NOT_ANNOTATED_CDS"/>
    <property type="molecule type" value="Genomic_DNA"/>
</dbReference>
<evidence type="ECO:0000256" key="1">
    <source>
        <dbReference type="SAM" id="Phobius"/>
    </source>
</evidence>
<evidence type="ECO:0000313" key="3">
    <source>
        <dbReference type="Proteomes" id="UP000092460"/>
    </source>
</evidence>
<proteinExistence type="predicted"/>
<dbReference type="EnsemblMetazoa" id="GPPI028559-RA">
    <property type="protein sequence ID" value="GPPI028559-PA"/>
    <property type="gene ID" value="GPPI028559"/>
</dbReference>
<accession>A0A1B0BFP0</accession>
<evidence type="ECO:0000313" key="2">
    <source>
        <dbReference type="EnsemblMetazoa" id="GPPI028559-PA"/>
    </source>
</evidence>
<keyword evidence="1" id="KW-1133">Transmembrane helix</keyword>
<organism evidence="2 3">
    <name type="scientific">Glossina palpalis gambiensis</name>
    <dbReference type="NCBI Taxonomy" id="67801"/>
    <lineage>
        <taxon>Eukaryota</taxon>
        <taxon>Metazoa</taxon>
        <taxon>Ecdysozoa</taxon>
        <taxon>Arthropoda</taxon>
        <taxon>Hexapoda</taxon>
        <taxon>Insecta</taxon>
        <taxon>Pterygota</taxon>
        <taxon>Neoptera</taxon>
        <taxon>Endopterygota</taxon>
        <taxon>Diptera</taxon>
        <taxon>Brachycera</taxon>
        <taxon>Muscomorpha</taxon>
        <taxon>Hippoboscoidea</taxon>
        <taxon>Glossinidae</taxon>
        <taxon>Glossina</taxon>
    </lineage>
</organism>
<feature type="transmembrane region" description="Helical" evidence="1">
    <location>
        <begin position="20"/>
        <end position="42"/>
    </location>
</feature>
<protein>
    <submittedName>
        <fullName evidence="2">Uncharacterized protein</fullName>
    </submittedName>
</protein>
<sequence>MKRQREFLKEIKLESERNIFIKMMLFITTYNTLVFTYVHMYLHTAVHSTAYKAFHAKLCTMKKPSLPYNLDNCKGASIYLSSCKHRIFKLIDISLLTWRFIQFANVVPNTYNAYFIFVLAICKERIPDASWKKFHTRRTPKHRSMSLRNN</sequence>
<dbReference type="AlphaFoldDB" id="A0A1B0BFP0"/>